<gene>
    <name evidence="3" type="ORF">PEX2_050220</name>
</gene>
<feature type="compositionally biased region" description="Polar residues" evidence="1">
    <location>
        <begin position="352"/>
        <end position="386"/>
    </location>
</feature>
<proteinExistence type="predicted"/>
<comment type="caution">
    <text evidence="3">The sequence shown here is derived from an EMBL/GenBank/DDBJ whole genome shotgun (WGS) entry which is preliminary data.</text>
</comment>
<evidence type="ECO:0000259" key="2">
    <source>
        <dbReference type="SMART" id="SM00355"/>
    </source>
</evidence>
<protein>
    <recommendedName>
        <fullName evidence="2">C2H2-type domain-containing protein</fullName>
    </recommendedName>
</protein>
<feature type="compositionally biased region" description="Low complexity" evidence="1">
    <location>
        <begin position="777"/>
        <end position="787"/>
    </location>
</feature>
<dbReference type="InterPro" id="IPR013087">
    <property type="entry name" value="Znf_C2H2_type"/>
</dbReference>
<feature type="compositionally biased region" description="Polar residues" evidence="1">
    <location>
        <begin position="425"/>
        <end position="438"/>
    </location>
</feature>
<dbReference type="RefSeq" id="XP_016597627.1">
    <property type="nucleotide sequence ID" value="XM_016742297.1"/>
</dbReference>
<dbReference type="SMART" id="SM00355">
    <property type="entry name" value="ZnF_C2H2"/>
    <property type="match status" value="3"/>
</dbReference>
<dbReference type="VEuPathDB" id="FungiDB:PEXP_072600"/>
<feature type="compositionally biased region" description="Gly residues" evidence="1">
    <location>
        <begin position="334"/>
        <end position="348"/>
    </location>
</feature>
<accession>A0A0A2JJJ6</accession>
<dbReference type="GeneID" id="27677716"/>
<feature type="domain" description="C2H2-type" evidence="2">
    <location>
        <begin position="290"/>
        <end position="312"/>
    </location>
</feature>
<organism evidence="3 4">
    <name type="scientific">Penicillium expansum</name>
    <name type="common">Blue mold rot fungus</name>
    <dbReference type="NCBI Taxonomy" id="27334"/>
    <lineage>
        <taxon>Eukaryota</taxon>
        <taxon>Fungi</taxon>
        <taxon>Dikarya</taxon>
        <taxon>Ascomycota</taxon>
        <taxon>Pezizomycotina</taxon>
        <taxon>Eurotiomycetes</taxon>
        <taxon>Eurotiomycetidae</taxon>
        <taxon>Eurotiales</taxon>
        <taxon>Aspergillaceae</taxon>
        <taxon>Penicillium</taxon>
    </lineage>
</organism>
<feature type="compositionally biased region" description="Basic residues" evidence="1">
    <location>
        <begin position="460"/>
        <end position="470"/>
    </location>
</feature>
<feature type="domain" description="C2H2-type" evidence="2">
    <location>
        <begin position="210"/>
        <end position="237"/>
    </location>
</feature>
<feature type="region of interest" description="Disordered" evidence="1">
    <location>
        <begin position="743"/>
        <end position="787"/>
    </location>
</feature>
<evidence type="ECO:0000313" key="4">
    <source>
        <dbReference type="Proteomes" id="UP000030143"/>
    </source>
</evidence>
<feature type="domain" description="C2H2-type" evidence="2">
    <location>
        <begin position="244"/>
        <end position="269"/>
    </location>
</feature>
<sequence length="861" mass="95802">MNITFNEDDEEVDEMMQWHGTSGSSEDFTGTDYDQDYALYHTGAYSSADVTSLMSSEAFQQDSAWINTGPISQVPEPPQQHASDLDYIDPRYHTAVENIPQTLDDLGSSILTQRPADDLRSESIAHPSQGLDRTRIGIPNSTSLPLQPSLEGAMDQVVATYRALVYNQLCSPDQISQGMQGIDTIKNFFHSKLQPPISLSGSSERGKKLFRCWLCDPQKERITFTTFGTFKRHLAGHGILDCEWRCTEPLCLKVLHRRDRMHDHLFQKHKKFDLLPADVEATRVRYAPPRKCPFCEHETSSWSVYFDHIKNHCLVSSGSANASANGDQSRHGDNNGGNGNSNGHGHGNGSSFTGPSNWNGESQSNRSNNRTGGTTYHYPSSGSFRNRGNARPGPISHSISDNQLNSSRRQSAADAIGQISIDDSPGSSRGSTAQTPRASRQPRNIQPPQNPGSSQADHSTKRKRQDKQKKPREEKPSSPNNCKLCAHDMAKCEDCKSIQRCHKCGDVPRSSIQAGSSSTIPAQAFPETSSTIVNLNGSYLNSGALPNFIMPQNMATQLPFYYHTNEIMQFDPGPFDNMTNTFTDDPSPNTRFVGVAMDIQTQPPLRGLGDKVQYSPIFERDIRLLRSVGLGTLIDPISVKRQIKQPKPKASGVPAPGLYTDLAFRDHGPPPILQIPQPEYRCQCPCVTVPSTNYEAHAKFRLSTNERVEMTFKMSPARESSHPLRTRVQVFVKLFSLRSSAAKSKTKNHRTQPIASETTSTFDDDAESTTDSEQNLTPTSPSSSEMTPPLYWTDVQAWTFSFDVKWAILKLAQWTSGIDVDMCRTQFLSNPRYILDLVSLYILCEFQISWLLKGSNVQDFS</sequence>
<name>A0A0A2JJJ6_PENEN</name>
<dbReference type="EMBL" id="JQFZ01000191">
    <property type="protein sequence ID" value="KGO55534.1"/>
    <property type="molecule type" value="Genomic_DNA"/>
</dbReference>
<evidence type="ECO:0000256" key="1">
    <source>
        <dbReference type="SAM" id="MobiDB-lite"/>
    </source>
</evidence>
<feature type="compositionally biased region" description="Polar residues" evidence="1">
    <location>
        <begin position="397"/>
        <end position="410"/>
    </location>
</feature>
<evidence type="ECO:0000313" key="3">
    <source>
        <dbReference type="EMBL" id="KGO55534.1"/>
    </source>
</evidence>
<feature type="region of interest" description="Disordered" evidence="1">
    <location>
        <begin position="320"/>
        <end position="483"/>
    </location>
</feature>
<dbReference type="Proteomes" id="UP000030143">
    <property type="component" value="Unassembled WGS sequence"/>
</dbReference>
<dbReference type="AlphaFoldDB" id="A0A0A2JJJ6"/>
<dbReference type="HOGENOM" id="CLU_329572_0_0_1"/>
<feature type="compositionally biased region" description="Polar residues" evidence="1">
    <location>
        <begin position="751"/>
        <end position="761"/>
    </location>
</feature>
<keyword evidence="4" id="KW-1185">Reference proteome</keyword>
<reference evidence="3 4" key="1">
    <citation type="journal article" date="2015" name="Mol. Plant Microbe Interact.">
        <title>Genome, transcriptome, and functional analyses of Penicillium expansum provide new insights into secondary metabolism and pathogenicity.</title>
        <authorList>
            <person name="Ballester A.R."/>
            <person name="Marcet-Houben M."/>
            <person name="Levin E."/>
            <person name="Sela N."/>
            <person name="Selma-Lazaro C."/>
            <person name="Carmona L."/>
            <person name="Wisniewski M."/>
            <person name="Droby S."/>
            <person name="Gonzalez-Candelas L."/>
            <person name="Gabaldon T."/>
        </authorList>
    </citation>
    <scope>NUCLEOTIDE SEQUENCE [LARGE SCALE GENOMIC DNA]</scope>
    <source>
        <strain evidence="3 4">MD-8</strain>
    </source>
</reference>